<name>A0A2T8IN46_9POAL</name>
<protein>
    <submittedName>
        <fullName evidence="1">Uncharacterized protein</fullName>
    </submittedName>
</protein>
<gene>
    <name evidence="1" type="ORF">PAHAL_5G433900</name>
</gene>
<dbReference type="EMBL" id="CM008050">
    <property type="protein sequence ID" value="PVH39102.1"/>
    <property type="molecule type" value="Genomic_DNA"/>
</dbReference>
<proteinExistence type="predicted"/>
<reference evidence="1" key="1">
    <citation type="submission" date="2018-04" db="EMBL/GenBank/DDBJ databases">
        <title>WGS assembly of Panicum hallii.</title>
        <authorList>
            <person name="Lovell J."/>
            <person name="Jenkins J."/>
            <person name="Lowry D."/>
            <person name="Mamidi S."/>
            <person name="Sreedasyam A."/>
            <person name="Weng X."/>
            <person name="Barry K."/>
            <person name="Bonette J."/>
            <person name="Campitelli B."/>
            <person name="Daum C."/>
            <person name="Gordon S."/>
            <person name="Gould B."/>
            <person name="Lipzen A."/>
            <person name="Macqueen A."/>
            <person name="Palacio-Mejia J."/>
            <person name="Plott C."/>
            <person name="Shakirov E."/>
            <person name="Shu S."/>
            <person name="Yoshinaga Y."/>
            <person name="Zane M."/>
            <person name="Rokhsar D."/>
            <person name="Grimwood J."/>
            <person name="Schmutz J."/>
            <person name="Juenger T."/>
        </authorList>
    </citation>
    <scope>NUCLEOTIDE SEQUENCE [LARGE SCALE GENOMIC DNA]</scope>
    <source>
        <strain evidence="1">FIL2</strain>
    </source>
</reference>
<accession>A0A2T8IN46</accession>
<sequence>METRRKAAHAGGRQWPGCSGGVVGGSSSRWMLFPAFCEGDKNFPLEWEGPILCSKCL</sequence>
<evidence type="ECO:0000313" key="1">
    <source>
        <dbReference type="EMBL" id="PVH39102.1"/>
    </source>
</evidence>
<organism evidence="1">
    <name type="scientific">Panicum hallii</name>
    <dbReference type="NCBI Taxonomy" id="206008"/>
    <lineage>
        <taxon>Eukaryota</taxon>
        <taxon>Viridiplantae</taxon>
        <taxon>Streptophyta</taxon>
        <taxon>Embryophyta</taxon>
        <taxon>Tracheophyta</taxon>
        <taxon>Spermatophyta</taxon>
        <taxon>Magnoliopsida</taxon>
        <taxon>Liliopsida</taxon>
        <taxon>Poales</taxon>
        <taxon>Poaceae</taxon>
        <taxon>PACMAD clade</taxon>
        <taxon>Panicoideae</taxon>
        <taxon>Panicodae</taxon>
        <taxon>Paniceae</taxon>
        <taxon>Panicinae</taxon>
        <taxon>Panicum</taxon>
        <taxon>Panicum sect. Panicum</taxon>
    </lineage>
</organism>
<dbReference type="Proteomes" id="UP000243499">
    <property type="component" value="Chromosome 5"/>
</dbReference>
<dbReference type="AlphaFoldDB" id="A0A2T8IN46"/>
<dbReference type="Gramene" id="PVH39102">
    <property type="protein sequence ID" value="PVH39102"/>
    <property type="gene ID" value="PAHAL_5G433900"/>
</dbReference>